<organism evidence="1 2">
    <name type="scientific">Echinicola vietnamensis (strain DSM 17526 / LMG 23754 / KMM 6221)</name>
    <dbReference type="NCBI Taxonomy" id="926556"/>
    <lineage>
        <taxon>Bacteria</taxon>
        <taxon>Pseudomonadati</taxon>
        <taxon>Bacteroidota</taxon>
        <taxon>Cytophagia</taxon>
        <taxon>Cytophagales</taxon>
        <taxon>Cyclobacteriaceae</taxon>
        <taxon>Echinicola</taxon>
    </lineage>
</organism>
<dbReference type="Proteomes" id="UP000010796">
    <property type="component" value="Chromosome"/>
</dbReference>
<sequence length="43" mass="4895">MTPNSLLISRIIALITTIKINSQLVQYFYLHTRIGKCRMTANG</sequence>
<reference evidence="2" key="1">
    <citation type="submission" date="2012-02" db="EMBL/GenBank/DDBJ databases">
        <title>The complete genome of Echinicola vietnamensis DSM 17526.</title>
        <authorList>
            <person name="Lucas S."/>
            <person name="Copeland A."/>
            <person name="Lapidus A."/>
            <person name="Glavina del Rio T."/>
            <person name="Dalin E."/>
            <person name="Tice H."/>
            <person name="Bruce D."/>
            <person name="Goodwin L."/>
            <person name="Pitluck S."/>
            <person name="Peters L."/>
            <person name="Ovchinnikova G."/>
            <person name="Teshima H."/>
            <person name="Kyrpides N."/>
            <person name="Mavromatis K."/>
            <person name="Ivanova N."/>
            <person name="Brettin T."/>
            <person name="Detter J.C."/>
            <person name="Han C."/>
            <person name="Larimer F."/>
            <person name="Land M."/>
            <person name="Hauser L."/>
            <person name="Markowitz V."/>
            <person name="Cheng J.-F."/>
            <person name="Hugenholtz P."/>
            <person name="Woyke T."/>
            <person name="Wu D."/>
            <person name="Brambilla E."/>
            <person name="Klenk H.-P."/>
            <person name="Eisen J.A."/>
        </authorList>
    </citation>
    <scope>NUCLEOTIDE SEQUENCE [LARGE SCALE GENOMIC DNA]</scope>
    <source>
        <strain evidence="2">DSM 17526 / LMG 23754 / KMM 6221</strain>
    </source>
</reference>
<evidence type="ECO:0000313" key="2">
    <source>
        <dbReference type="Proteomes" id="UP000010796"/>
    </source>
</evidence>
<name>L0G0J4_ECHVK</name>
<dbReference type="KEGG" id="evi:Echvi_3498"/>
<dbReference type="EMBL" id="CP003346">
    <property type="protein sequence ID" value="AGA79714.1"/>
    <property type="molecule type" value="Genomic_DNA"/>
</dbReference>
<gene>
    <name evidence="1" type="ordered locus">Echvi_3498</name>
</gene>
<keyword evidence="2" id="KW-1185">Reference proteome</keyword>
<dbReference type="STRING" id="926556.Echvi_3498"/>
<proteinExistence type="predicted"/>
<accession>L0G0J4</accession>
<protein>
    <submittedName>
        <fullName evidence="1">Uncharacterized protein</fullName>
    </submittedName>
</protein>
<dbReference type="AlphaFoldDB" id="L0G0J4"/>
<evidence type="ECO:0000313" key="1">
    <source>
        <dbReference type="EMBL" id="AGA79714.1"/>
    </source>
</evidence>
<dbReference type="HOGENOM" id="CLU_3232805_0_0_10"/>